<accession>A0A644W9G9</accession>
<name>A0A644W9G9_9ZZZZ</name>
<dbReference type="EMBL" id="VSSQ01000730">
    <property type="protein sequence ID" value="MPM00436.1"/>
    <property type="molecule type" value="Genomic_DNA"/>
</dbReference>
<dbReference type="AlphaFoldDB" id="A0A644W9G9"/>
<reference evidence="1" key="1">
    <citation type="submission" date="2019-08" db="EMBL/GenBank/DDBJ databases">
        <authorList>
            <person name="Kucharzyk K."/>
            <person name="Murdoch R.W."/>
            <person name="Higgins S."/>
            <person name="Loffler F."/>
        </authorList>
    </citation>
    <scope>NUCLEOTIDE SEQUENCE</scope>
</reference>
<comment type="caution">
    <text evidence="1">The sequence shown here is derived from an EMBL/GenBank/DDBJ whole genome shotgun (WGS) entry which is preliminary data.</text>
</comment>
<protein>
    <recommendedName>
        <fullName evidence="2">Phage protein</fullName>
    </recommendedName>
</protein>
<proteinExistence type="predicted"/>
<evidence type="ECO:0000313" key="1">
    <source>
        <dbReference type="EMBL" id="MPM00436.1"/>
    </source>
</evidence>
<evidence type="ECO:0008006" key="2">
    <source>
        <dbReference type="Google" id="ProtNLM"/>
    </source>
</evidence>
<organism evidence="1">
    <name type="scientific">bioreactor metagenome</name>
    <dbReference type="NCBI Taxonomy" id="1076179"/>
    <lineage>
        <taxon>unclassified sequences</taxon>
        <taxon>metagenomes</taxon>
        <taxon>ecological metagenomes</taxon>
    </lineage>
</organism>
<gene>
    <name evidence="1" type="ORF">SDC9_46660</name>
</gene>
<sequence>MKLTESEARSLATIYNMLNEIKTAGNDTILMAQCLTSMNNMLRAAVVEEPEKSNNEAQNHQENKS</sequence>